<proteinExistence type="predicted"/>
<protein>
    <submittedName>
        <fullName evidence="1">Uncharacterized protein</fullName>
    </submittedName>
</protein>
<organism evidence="1">
    <name type="scientific">virus sp. ctoC338</name>
    <dbReference type="NCBI Taxonomy" id="2827997"/>
    <lineage>
        <taxon>Viruses</taxon>
    </lineage>
</organism>
<evidence type="ECO:0000313" key="1">
    <source>
        <dbReference type="EMBL" id="DAF55381.1"/>
    </source>
</evidence>
<accession>A0A8S5SWD5</accession>
<sequence length="184" mass="20058">MAETETTFATIVIGVKHNKLSVVRSAFGTSGIINSLMCRFEFRTKDWAGIQKMAVFQSMNDYVKHKDENKYIIPLNEQGECYVPAEVMAGQGEFLIGVFGVYENNNRIVTNMLAFKCDQGCYCIGSTPSGTTPSEYAEIIALIDKKQDLLIPGNGITIDENNVISCTCEATEIGLISGGDSTDG</sequence>
<reference evidence="1" key="1">
    <citation type="journal article" date="2021" name="Proc. Natl. Acad. Sci. U.S.A.">
        <title>A Catalog of Tens of Thousands of Viruses from Human Metagenomes Reveals Hidden Associations with Chronic Diseases.</title>
        <authorList>
            <person name="Tisza M.J."/>
            <person name="Buck C.B."/>
        </authorList>
    </citation>
    <scope>NUCLEOTIDE SEQUENCE</scope>
    <source>
        <strain evidence="1">CtoC338</strain>
    </source>
</reference>
<name>A0A8S5SWD5_9VIRU</name>
<dbReference type="EMBL" id="BK032688">
    <property type="protein sequence ID" value="DAF55381.1"/>
    <property type="molecule type" value="Genomic_DNA"/>
</dbReference>